<evidence type="ECO:0000313" key="3">
    <source>
        <dbReference type="EMBL" id="WPH03835.1"/>
    </source>
</evidence>
<evidence type="ECO:0000256" key="1">
    <source>
        <dbReference type="SAM" id="MobiDB-lite"/>
    </source>
</evidence>
<feature type="compositionally biased region" description="Acidic residues" evidence="1">
    <location>
        <begin position="127"/>
        <end position="137"/>
    </location>
</feature>
<reference evidence="3 4" key="1">
    <citation type="submission" date="2023-11" db="EMBL/GenBank/DDBJ databases">
        <title>An acidophilic fungus is an integral part of prey digestion in a carnivorous sundew plant.</title>
        <authorList>
            <person name="Tsai I.J."/>
        </authorList>
    </citation>
    <scope>NUCLEOTIDE SEQUENCE [LARGE SCALE GENOMIC DNA]</scope>
    <source>
        <strain evidence="3">169a</strain>
    </source>
</reference>
<evidence type="ECO:0000259" key="2">
    <source>
        <dbReference type="SMART" id="SM00343"/>
    </source>
</evidence>
<sequence length="281" mass="30509">MAAPNRPPKAMSSRLATMKFMQRASGATAAPSTPGGQPPSKRQRLSSGSFNTSPSTPKSDAQAIQEAMASEERRRTAALDREALDRGDTKWYLSFQSPQTPTTESPLRIVSAGFSALDAVYGQKEVESEDDDEDEDYGVTTAHLPGRRSFGKFNKAVEKQQNPDMSSSGSDSESERDEEGNGDEDLSDDPTGLNAIVAQCRKEAAEKARQERSAKRKAAKAESLRLAEERRKKQVKLNGLTSISGGGGTPPGKNLTCHRCGQKGHIQRECPQSAQQPRKER</sequence>
<proteinExistence type="predicted"/>
<dbReference type="GO" id="GO:0003676">
    <property type="term" value="F:nucleic acid binding"/>
    <property type="evidence" value="ECO:0007669"/>
    <property type="project" value="InterPro"/>
</dbReference>
<feature type="compositionally biased region" description="Basic and acidic residues" evidence="1">
    <location>
        <begin position="70"/>
        <end position="89"/>
    </location>
</feature>
<feature type="region of interest" description="Disordered" evidence="1">
    <location>
        <begin position="122"/>
        <end position="281"/>
    </location>
</feature>
<dbReference type="InterPro" id="IPR036875">
    <property type="entry name" value="Znf_CCHC_sf"/>
</dbReference>
<protein>
    <recommendedName>
        <fullName evidence="2">CCHC-type domain-containing protein</fullName>
    </recommendedName>
</protein>
<dbReference type="SUPFAM" id="SSF57756">
    <property type="entry name" value="Retrovirus zinc finger-like domains"/>
    <property type="match status" value="1"/>
</dbReference>
<feature type="compositionally biased region" description="Acidic residues" evidence="1">
    <location>
        <begin position="172"/>
        <end position="188"/>
    </location>
</feature>
<gene>
    <name evidence="3" type="ORF">R9X50_00671800</name>
</gene>
<name>A0AAQ3M9N3_9PEZI</name>
<feature type="compositionally biased region" description="Polar residues" evidence="1">
    <location>
        <begin position="45"/>
        <end position="59"/>
    </location>
</feature>
<feature type="compositionally biased region" description="Basic and acidic residues" evidence="1">
    <location>
        <begin position="200"/>
        <end position="231"/>
    </location>
</feature>
<dbReference type="SMART" id="SM00343">
    <property type="entry name" value="ZnF_C2HC"/>
    <property type="match status" value="1"/>
</dbReference>
<dbReference type="AlphaFoldDB" id="A0AAQ3M9N3"/>
<feature type="region of interest" description="Disordered" evidence="1">
    <location>
        <begin position="20"/>
        <end position="107"/>
    </location>
</feature>
<keyword evidence="4" id="KW-1185">Reference proteome</keyword>
<feature type="compositionally biased region" description="Polar residues" evidence="1">
    <location>
        <begin position="270"/>
        <end position="281"/>
    </location>
</feature>
<feature type="domain" description="CCHC-type" evidence="2">
    <location>
        <begin position="256"/>
        <end position="272"/>
    </location>
</feature>
<dbReference type="EMBL" id="CP138590">
    <property type="protein sequence ID" value="WPH03835.1"/>
    <property type="molecule type" value="Genomic_DNA"/>
</dbReference>
<dbReference type="Pfam" id="PF00098">
    <property type="entry name" value="zf-CCHC"/>
    <property type="match status" value="1"/>
</dbReference>
<dbReference type="InterPro" id="IPR001878">
    <property type="entry name" value="Znf_CCHC"/>
</dbReference>
<organism evidence="3 4">
    <name type="scientific">Acrodontium crateriforme</name>
    <dbReference type="NCBI Taxonomy" id="150365"/>
    <lineage>
        <taxon>Eukaryota</taxon>
        <taxon>Fungi</taxon>
        <taxon>Dikarya</taxon>
        <taxon>Ascomycota</taxon>
        <taxon>Pezizomycotina</taxon>
        <taxon>Dothideomycetes</taxon>
        <taxon>Dothideomycetidae</taxon>
        <taxon>Mycosphaerellales</taxon>
        <taxon>Teratosphaeriaceae</taxon>
        <taxon>Acrodontium</taxon>
    </lineage>
</organism>
<dbReference type="Gene3D" id="4.10.60.10">
    <property type="entry name" value="Zinc finger, CCHC-type"/>
    <property type="match status" value="1"/>
</dbReference>
<evidence type="ECO:0000313" key="4">
    <source>
        <dbReference type="Proteomes" id="UP001303373"/>
    </source>
</evidence>
<accession>A0AAQ3M9N3</accession>
<feature type="compositionally biased region" description="Polar residues" evidence="1">
    <location>
        <begin position="94"/>
        <end position="105"/>
    </location>
</feature>
<dbReference type="Proteomes" id="UP001303373">
    <property type="component" value="Chromosome 11"/>
</dbReference>
<dbReference type="GO" id="GO:0008270">
    <property type="term" value="F:zinc ion binding"/>
    <property type="evidence" value="ECO:0007669"/>
    <property type="project" value="InterPro"/>
</dbReference>